<sequence>MAGEQDFSKISEDDTKRAQMISWETIGKSNLKRHTVPPYLSETNISTYEAVYYEHFHHQFSYDNLGVVVSHEDIIQDILHLIIGTSSNSFVYDPIHMRFNPKVSNIRIQGCSAKSRFLNIGSHIRRLGVVSERCMKAYTLHIAYLSVYGLTGIAFGRSLSSFITFIQKSIASIVEKSGGQKHMKIIHLYHTMDDVSLIIERIAAFCRCDVADSRISELSSEQKVQRDEEGFYLPFGSKILSEIYTVAETIDSARSPFLRATFLAFLEQSSKPFFEMLSSWLGIRSSRNSLPIDAHDEEFIHSKEFFISNFKVDAVSVRDNGDEFWRGGIEVDNEYPLPMFMSSVLARHVLEAGKALRLLRDCRPNHPLCNPGAVLNHMNDKPIWDLNMKFLFIQGDIDEMHDQLNDYLRNMTIAIIAQDEQRKSEIAQIHDFNQYKTAEWKQNADLQLTENITNFITSDSLTEDPTIILIERFLQVQSSTSPYSHKEYILPLGAVTDLVLKHTLICHCRLIDASILSIFFHDLDLRGHLNVLREFMLMGNGNFVSGLTYALFCDNIDYGEDFTANSNYGSKIGMGLRLNSRKTWPPTSVEWRMALKAVIMEAILEKKNIDDNSQATADACGKVNNLDDLLMFDVKADMEHCKDPNALEALDSFCLYYKPPYPINVIITQRSLNMYNRLFVFLLRILRMGIVIHHIYRLLHDRYLLDDKDTAEDKNLAQRFRFEAQQFITALHGYAFDVAISSNWKHFMKRLNKIAEEAKFELPREHLLRQNSTSDTTSHLDSQSDAFSNDYTEDFEDNDDYEYISEGVKDLESLRACHNQALNRMLFQCLLVEKREPTMEVLNRIQTIILDFARELQLRRSHIYDAPMRQECWRKIKNLYDQFRLARDVIRDSKVIL</sequence>
<protein>
    <submittedName>
        <fullName evidence="1">30220_t:CDS:1</fullName>
    </submittedName>
</protein>
<gene>
    <name evidence="1" type="ORF">RPERSI_LOCUS2958</name>
</gene>
<organism evidence="1 2">
    <name type="scientific">Racocetra persica</name>
    <dbReference type="NCBI Taxonomy" id="160502"/>
    <lineage>
        <taxon>Eukaryota</taxon>
        <taxon>Fungi</taxon>
        <taxon>Fungi incertae sedis</taxon>
        <taxon>Mucoromycota</taxon>
        <taxon>Glomeromycotina</taxon>
        <taxon>Glomeromycetes</taxon>
        <taxon>Diversisporales</taxon>
        <taxon>Gigasporaceae</taxon>
        <taxon>Racocetra</taxon>
    </lineage>
</organism>
<proteinExistence type="predicted"/>
<keyword evidence="2" id="KW-1185">Reference proteome</keyword>
<accession>A0ACA9LEW9</accession>
<name>A0ACA9LEW9_9GLOM</name>
<evidence type="ECO:0000313" key="1">
    <source>
        <dbReference type="EMBL" id="CAG8526842.1"/>
    </source>
</evidence>
<dbReference type="EMBL" id="CAJVQC010003432">
    <property type="protein sequence ID" value="CAG8526842.1"/>
    <property type="molecule type" value="Genomic_DNA"/>
</dbReference>
<reference evidence="1" key="1">
    <citation type="submission" date="2021-06" db="EMBL/GenBank/DDBJ databases">
        <authorList>
            <person name="Kallberg Y."/>
            <person name="Tangrot J."/>
            <person name="Rosling A."/>
        </authorList>
    </citation>
    <scope>NUCLEOTIDE SEQUENCE</scope>
    <source>
        <strain evidence="1">MA461A</strain>
    </source>
</reference>
<feature type="non-terminal residue" evidence="1">
    <location>
        <position position="1"/>
    </location>
</feature>
<feature type="non-terminal residue" evidence="1">
    <location>
        <position position="897"/>
    </location>
</feature>
<evidence type="ECO:0000313" key="2">
    <source>
        <dbReference type="Proteomes" id="UP000789920"/>
    </source>
</evidence>
<dbReference type="Proteomes" id="UP000789920">
    <property type="component" value="Unassembled WGS sequence"/>
</dbReference>
<comment type="caution">
    <text evidence="1">The sequence shown here is derived from an EMBL/GenBank/DDBJ whole genome shotgun (WGS) entry which is preliminary data.</text>
</comment>